<evidence type="ECO:0000256" key="4">
    <source>
        <dbReference type="ARBA" id="ARBA00023136"/>
    </source>
</evidence>
<keyword evidence="4" id="KW-0472">Membrane</keyword>
<dbReference type="PANTHER" id="PTHR12815:SF47">
    <property type="entry name" value="TRANSLOCATION AND ASSEMBLY MODULE SUBUNIT TAMA"/>
    <property type="match status" value="1"/>
</dbReference>
<comment type="subcellular location">
    <subcellularLocation>
        <location evidence="1">Membrane</location>
    </subcellularLocation>
</comment>
<sequence length="777" mass="88924">MKKLKLMKVLNRNNHKRIYLKTPLKILFIILIAIGGLYSCSVTKYIPEDDHLYTGASLEMISDSIIKHEDALKNELETVLLPAPNKKILGLYPGLYLYYKNQKENPGFINRWLYKKLGEKPVYQSDVETYEIEKLLLNRLENRGFFYSRASSKTEEKGKKASVAYTVKIPQPYKMARYQLDTIPPPAQVEIKDLVSKTSFKEGMRFDLNNMKLERQRIDFKLKEKGYYNFDDSFLIFEADTNTYNNKRYDLFLKLKKEVPKKSIVPYKINNVNVYTSYEISDSIQTETIRYNGKNFIQKEVVFKPKYLDPFITLEADQYYSPENSKNTARRLSTIGAYKYVNIQYQEIDSLATDTLGVLESNIYLSPLNKRALRAELQLVTKSNNFSGPAFAITFSNRNLFGGGETLNTSAKVGYETQIGGANKTGKSSLELGFKNELIFPRVLFPIKINENFFKYAIPKTKMSIGANYLKRTQLYTLLSGTGLFGYMWDANRFITHDINPVSINYTELSNTTAEFDKILEDNPFLKRSFDQQFIPGLTYSFTYNGLVDVHKKHQFYLNTLFDIAGNTVGLLGKQKNADDPKTFLGLEYAQYAKVDLDLHYHLNLGKDQLIATRLFAGYGMAYGNSEVVPFVKQYFSGGPYSVRAFRIRSLGPGTYSDEEGTNDGDFFDKTGNIRLEANIEYRFPIFSFFKGAVFADAGNIWNSKENPTFNGKDKFTSNFINELGMGAGIGLRVDIQSFVIRLDLAAPFHDPSLPEGERYNFNLKAPILNFAIGYPF</sequence>
<organism evidence="7 8">
    <name type="scientific">Mariniflexile ostreae</name>
    <dbReference type="NCBI Taxonomy" id="1520892"/>
    <lineage>
        <taxon>Bacteria</taxon>
        <taxon>Pseudomonadati</taxon>
        <taxon>Bacteroidota</taxon>
        <taxon>Flavobacteriia</taxon>
        <taxon>Flavobacteriales</taxon>
        <taxon>Flavobacteriaceae</taxon>
        <taxon>Mariniflexile</taxon>
    </lineage>
</organism>
<proteinExistence type="predicted"/>
<dbReference type="PANTHER" id="PTHR12815">
    <property type="entry name" value="SORTING AND ASSEMBLY MACHINERY SAMM50 PROTEIN FAMILY MEMBER"/>
    <property type="match status" value="1"/>
</dbReference>
<evidence type="ECO:0000259" key="6">
    <source>
        <dbReference type="Pfam" id="PF01103"/>
    </source>
</evidence>
<dbReference type="Pfam" id="PF01103">
    <property type="entry name" value="Omp85"/>
    <property type="match status" value="1"/>
</dbReference>
<protein>
    <submittedName>
        <fullName evidence="7">BamA/TamA family outer membrane protein</fullName>
    </submittedName>
</protein>
<evidence type="ECO:0000313" key="7">
    <source>
        <dbReference type="EMBL" id="MFB9056690.1"/>
    </source>
</evidence>
<dbReference type="Proteomes" id="UP001589585">
    <property type="component" value="Unassembled WGS sequence"/>
</dbReference>
<keyword evidence="2" id="KW-0812">Transmembrane</keyword>
<keyword evidence="8" id="KW-1185">Reference proteome</keyword>
<evidence type="ECO:0000256" key="1">
    <source>
        <dbReference type="ARBA" id="ARBA00004370"/>
    </source>
</evidence>
<accession>A0ABV5FB76</accession>
<reference evidence="7 8" key="1">
    <citation type="submission" date="2024-09" db="EMBL/GenBank/DDBJ databases">
        <authorList>
            <person name="Sun Q."/>
            <person name="Mori K."/>
        </authorList>
    </citation>
    <scope>NUCLEOTIDE SEQUENCE [LARGE SCALE GENOMIC DNA]</scope>
    <source>
        <strain evidence="7 8">CECT 8622</strain>
    </source>
</reference>
<evidence type="ECO:0000313" key="8">
    <source>
        <dbReference type="Proteomes" id="UP001589585"/>
    </source>
</evidence>
<gene>
    <name evidence="7" type="ORF">ACFFU9_08035</name>
</gene>
<evidence type="ECO:0000256" key="2">
    <source>
        <dbReference type="ARBA" id="ARBA00022692"/>
    </source>
</evidence>
<feature type="domain" description="Bacterial surface antigen (D15)" evidence="6">
    <location>
        <begin position="399"/>
        <end position="764"/>
    </location>
</feature>
<dbReference type="EMBL" id="JBHMFC010000028">
    <property type="protein sequence ID" value="MFB9056690.1"/>
    <property type="molecule type" value="Genomic_DNA"/>
</dbReference>
<dbReference type="InterPro" id="IPR000184">
    <property type="entry name" value="Bac_surfAg_D15"/>
</dbReference>
<keyword evidence="5" id="KW-0998">Cell outer membrane</keyword>
<evidence type="ECO:0000256" key="3">
    <source>
        <dbReference type="ARBA" id="ARBA00022729"/>
    </source>
</evidence>
<dbReference type="Gene3D" id="2.40.160.50">
    <property type="entry name" value="membrane protein fhac: a member of the omp85/tpsb transporter family"/>
    <property type="match status" value="1"/>
</dbReference>
<comment type="caution">
    <text evidence="7">The sequence shown here is derived from an EMBL/GenBank/DDBJ whole genome shotgun (WGS) entry which is preliminary data.</text>
</comment>
<name>A0ABV5FB76_9FLAO</name>
<evidence type="ECO:0000256" key="5">
    <source>
        <dbReference type="ARBA" id="ARBA00023237"/>
    </source>
</evidence>
<dbReference type="RefSeq" id="WP_379860886.1">
    <property type="nucleotide sequence ID" value="NZ_JBHMFC010000028.1"/>
</dbReference>
<dbReference type="InterPro" id="IPR039910">
    <property type="entry name" value="D15-like"/>
</dbReference>
<keyword evidence="3" id="KW-0732">Signal</keyword>